<evidence type="ECO:0000313" key="5">
    <source>
        <dbReference type="EMBL" id="AZK92338.1"/>
    </source>
</evidence>
<dbReference type="InterPro" id="IPR010155">
    <property type="entry name" value="CRISPR-assoc_prot_Cas5d"/>
</dbReference>
<evidence type="ECO:0000313" key="3">
    <source>
        <dbReference type="EMBL" id="ALI52179.1"/>
    </source>
</evidence>
<keyword evidence="1 2" id="KW-0051">Antiviral defense</keyword>
<evidence type="ECO:0000313" key="4">
    <source>
        <dbReference type="EMBL" id="AUI73930.1"/>
    </source>
</evidence>
<dbReference type="InterPro" id="IPR021124">
    <property type="entry name" value="CRISPR-assoc_prot_Cas5"/>
</dbReference>
<keyword evidence="2" id="KW-0694">RNA-binding</keyword>
<proteinExistence type="inferred from homology"/>
<reference evidence="3 6" key="1">
    <citation type="submission" date="2015-08" db="EMBL/GenBank/DDBJ databases">
        <title>Complete genome sequence of Lactobacillus helveticus CAUH18, a probiotic strain originated from koumiss.</title>
        <authorList>
            <person name="Yang Y."/>
            <person name="Hao Y."/>
        </authorList>
    </citation>
    <scope>NUCLEOTIDE SEQUENCE [LARGE SCALE GENOMIC DNA]</scope>
    <source>
        <strain evidence="3 6">CAUH18</strain>
    </source>
</reference>
<evidence type="ECO:0000313" key="7">
    <source>
        <dbReference type="Proteomes" id="UP000234562"/>
    </source>
</evidence>
<dbReference type="Proteomes" id="UP000267945">
    <property type="component" value="Chromosome"/>
</dbReference>
<reference evidence="5 8" key="3">
    <citation type="submission" date="2017-02" db="EMBL/GenBank/DDBJ databases">
        <title>Complete genome sequence of Lactobacillus helveticus.</title>
        <authorList>
            <person name="Kim J.F."/>
            <person name="Chung Y."/>
            <person name="Kwak M."/>
        </authorList>
    </citation>
    <scope>NUCLEOTIDE SEQUENCE [LARGE SCALE GENOMIC DNA]</scope>
    <source>
        <strain evidence="5 8">LH5</strain>
    </source>
</reference>
<reference evidence="4" key="4">
    <citation type="journal article" date="2018" name="Front. Microbiol.">
        <title>Comparative Genomics of Completely Sequenced Lactobacillus helveticus Genomes Provides Insights into Strain-Specific Genes and Resolves Metagenomics Data Down to the Strain Level.</title>
        <authorList>
            <person name="Schmid M."/>
            <person name="Muri J."/>
            <person name="Melidis D."/>
            <person name="Varadarajan A.R."/>
            <person name="Somerville V."/>
            <person name="Wicki A."/>
            <person name="Moser A."/>
            <person name="Bourqui M."/>
            <person name="Wenzel C."/>
            <person name="Eugster-Meier E."/>
            <person name="Frey J.E."/>
            <person name="Irmler S."/>
            <person name="Ahrens C.H."/>
        </authorList>
    </citation>
    <scope>NUCLEOTIDE SEQUENCE</scope>
    <source>
        <strain evidence="4">FAM8105</strain>
    </source>
</reference>
<dbReference type="Proteomes" id="UP000063930">
    <property type="component" value="Chromosome"/>
</dbReference>
<dbReference type="Proteomes" id="UP000234562">
    <property type="component" value="Chromosome"/>
</dbReference>
<dbReference type="EMBL" id="CP015496">
    <property type="protein sequence ID" value="AUI73930.1"/>
    <property type="molecule type" value="Genomic_DNA"/>
</dbReference>
<dbReference type="PIRSF" id="PIRSF029950">
    <property type="entry name" value="Cas_CT1134"/>
    <property type="match status" value="1"/>
</dbReference>
<gene>
    <name evidence="5" type="primary">cas5</name>
    <name evidence="3" type="ORF">ALV80_03100</name>
    <name evidence="5" type="ORF">LH5_02152</name>
    <name evidence="4" type="ORF">Lh8105_03265</name>
</gene>
<keyword evidence="2" id="KW-0540">Nuclease</keyword>
<keyword evidence="2" id="KW-0378">Hydrolase</keyword>
<dbReference type="EMBL" id="CP012381">
    <property type="protein sequence ID" value="ALI52179.1"/>
    <property type="molecule type" value="Genomic_DNA"/>
</dbReference>
<evidence type="ECO:0000313" key="6">
    <source>
        <dbReference type="Proteomes" id="UP000063930"/>
    </source>
</evidence>
<dbReference type="Pfam" id="PF09704">
    <property type="entry name" value="Cas_Cas5d"/>
    <property type="match status" value="1"/>
</dbReference>
<comment type="function">
    <text evidence="2">CRISPR (clustered regularly interspaced short palindromic repeat) is an adaptive immune system that provides protection against mobile genetic elements (viruses, transposable elements and conjugative plasmids). CRISPR clusters contain spacers, sequences complementary to antecedent mobile elements, and target invading nucleic acids. CRISPR clusters are transcribed and processed into CRISPR RNA (crRNA).</text>
</comment>
<sequence length="247" mass="28826">MLNEIIKSPSFSYKVFGDWALFTDPIMRLGGEKFTYSIPTYQALKGIAESVYWKPTIVIHIDKVRVMKPILVEAKDMRLFKYNNSRSSDLARYTYLKDVEYQVLAHFEFNMNRLDLAKDRNIKKHLAIMKRCIKRGGRRDVFLGTRECQGYVEPCKFGEGEGYYDNSDDRLFGTMFHGFDYPDETGNSMLKARLWNVVMKKGVVDFIRPEDCPVHKPLHELQVKKFKKGENLESVDQLYSQMLEGDS</sequence>
<dbReference type="GO" id="GO:0043571">
    <property type="term" value="P:maintenance of CRISPR repeat elements"/>
    <property type="evidence" value="ECO:0007669"/>
    <property type="project" value="UniProtKB-UniRule"/>
</dbReference>
<dbReference type="NCBIfam" id="TIGR01876">
    <property type="entry name" value="cas_Cas5d"/>
    <property type="match status" value="1"/>
</dbReference>
<dbReference type="GeneID" id="99756122"/>
<dbReference type="GO" id="GO:0003723">
    <property type="term" value="F:RNA binding"/>
    <property type="evidence" value="ECO:0007669"/>
    <property type="project" value="UniProtKB-UniRule"/>
</dbReference>
<evidence type="ECO:0000256" key="1">
    <source>
        <dbReference type="ARBA" id="ARBA00023118"/>
    </source>
</evidence>
<dbReference type="GO" id="GO:0016787">
    <property type="term" value="F:hydrolase activity"/>
    <property type="evidence" value="ECO:0007669"/>
    <property type="project" value="UniProtKB-KW"/>
</dbReference>
<dbReference type="RefSeq" id="WP_012212136.1">
    <property type="nucleotide sequence ID" value="NZ_CP012381.1"/>
</dbReference>
<dbReference type="InterPro" id="IPR013422">
    <property type="entry name" value="CRISPR-assoc_prot_Cas5_N"/>
</dbReference>
<dbReference type="NCBIfam" id="TIGR02593">
    <property type="entry name" value="CRISPR_cas5"/>
    <property type="match status" value="1"/>
</dbReference>
<dbReference type="EMBL" id="CP019581">
    <property type="protein sequence ID" value="AZK92338.1"/>
    <property type="molecule type" value="Genomic_DNA"/>
</dbReference>
<dbReference type="EC" id="3.1.-.-" evidence="2"/>
<dbReference type="Gene3D" id="3.30.70.2660">
    <property type="match status" value="1"/>
</dbReference>
<accession>A0A2V4EG54</accession>
<name>A0A2V4EG54_LACHE</name>
<protein>
    <recommendedName>
        <fullName evidence="2">pre-crRNA processing endonuclease</fullName>
        <ecNumber evidence="2">3.1.-.-</ecNumber>
    </recommendedName>
</protein>
<dbReference type="GO" id="GO:0004519">
    <property type="term" value="F:endonuclease activity"/>
    <property type="evidence" value="ECO:0007669"/>
    <property type="project" value="UniProtKB-UniRule"/>
</dbReference>
<dbReference type="GO" id="GO:0051607">
    <property type="term" value="P:defense response to virus"/>
    <property type="evidence" value="ECO:0007669"/>
    <property type="project" value="UniProtKB-UniRule"/>
</dbReference>
<dbReference type="AlphaFoldDB" id="A0A2V4EG54"/>
<comment type="similarity">
    <text evidence="2">Belongs to the CRISPR-associated protein Cas5 family. Subtype I-C/Dvulg subfamily.</text>
</comment>
<reference evidence="7" key="2">
    <citation type="submission" date="2016-05" db="EMBL/GenBank/DDBJ databases">
        <title>Genome sequence of Lactobacillus helveticus FAM8105.</title>
        <authorList>
            <person name="Ahrens C."/>
            <person name="Schmid M."/>
        </authorList>
    </citation>
    <scope>NUCLEOTIDE SEQUENCE [LARGE SCALE GENOMIC DNA]</scope>
    <source>
        <strain evidence="7">FAM8105</strain>
    </source>
</reference>
<dbReference type="OMA" id="HGFDYPD"/>
<evidence type="ECO:0000256" key="2">
    <source>
        <dbReference type="PIRNR" id="PIRNR029950"/>
    </source>
</evidence>
<evidence type="ECO:0000313" key="8">
    <source>
        <dbReference type="Proteomes" id="UP000267945"/>
    </source>
</evidence>
<keyword evidence="2" id="KW-0255">Endonuclease</keyword>
<organism evidence="3 6">
    <name type="scientific">Lactobacillus helveticus</name>
    <name type="common">Lactobacillus suntoryeus</name>
    <dbReference type="NCBI Taxonomy" id="1587"/>
    <lineage>
        <taxon>Bacteria</taxon>
        <taxon>Bacillati</taxon>
        <taxon>Bacillota</taxon>
        <taxon>Bacilli</taxon>
        <taxon>Lactobacillales</taxon>
        <taxon>Lactobacillaceae</taxon>
        <taxon>Lactobacillus</taxon>
    </lineage>
</organism>